<dbReference type="SMART" id="SM00102">
    <property type="entry name" value="ADF"/>
    <property type="match status" value="1"/>
</dbReference>
<dbReference type="InterPro" id="IPR029006">
    <property type="entry name" value="ADF-H/Gelsolin-like_dom_sf"/>
</dbReference>
<evidence type="ECO:0000313" key="8">
    <source>
        <dbReference type="Proteomes" id="UP000053201"/>
    </source>
</evidence>
<dbReference type="PRINTS" id="PR00006">
    <property type="entry name" value="COFILIN"/>
</dbReference>
<dbReference type="SUPFAM" id="SSF55753">
    <property type="entry name" value="Actin depolymerizing proteins"/>
    <property type="match status" value="1"/>
</dbReference>
<dbReference type="InParanoid" id="A0A0L0H8D2"/>
<keyword evidence="4" id="KW-0009">Actin-binding</keyword>
<sequence>MSSGVGIPSESITTFEELKLGRRYAYITYRISPTDDEIIVDHALERTEADVLGGKATFEKFEKEFPIDEGRFAVIDMEFDCGGEGVRSKLVFLMWAPTTAGIRSRMLYACSKRALRQRLDGIHMEVQATDPSELAFETVFEQVAPKGAVPVAKPTGA</sequence>
<dbReference type="GO" id="GO:0016363">
    <property type="term" value="C:nuclear matrix"/>
    <property type="evidence" value="ECO:0007669"/>
    <property type="project" value="UniProtKB-SubCell"/>
</dbReference>
<comment type="similarity">
    <text evidence="2">Belongs to the actin-binding proteins ADF family.</text>
</comment>
<gene>
    <name evidence="7" type="ORF">SPPG_07768</name>
</gene>
<dbReference type="GO" id="GO:0030042">
    <property type="term" value="P:actin filament depolymerization"/>
    <property type="evidence" value="ECO:0007669"/>
    <property type="project" value="InterPro"/>
</dbReference>
<dbReference type="PROSITE" id="PS51263">
    <property type="entry name" value="ADF_H"/>
    <property type="match status" value="1"/>
</dbReference>
<dbReference type="eggNOG" id="KOG1735">
    <property type="taxonomic scope" value="Eukaryota"/>
</dbReference>
<dbReference type="OMA" id="WSMIYAT"/>
<dbReference type="EMBL" id="KQ257466">
    <property type="protein sequence ID" value="KNC96948.1"/>
    <property type="molecule type" value="Genomic_DNA"/>
</dbReference>
<dbReference type="Proteomes" id="UP000053201">
    <property type="component" value="Unassembled WGS sequence"/>
</dbReference>
<dbReference type="PANTHER" id="PTHR11913">
    <property type="entry name" value="COFILIN-RELATED"/>
    <property type="match status" value="1"/>
</dbReference>
<evidence type="ECO:0000256" key="5">
    <source>
        <dbReference type="ARBA" id="ARBA00032427"/>
    </source>
</evidence>
<protein>
    <recommendedName>
        <fullName evidence="3">Cofilin</fullName>
    </recommendedName>
    <alternativeName>
        <fullName evidence="5">Actin-depolymerizing factor 1</fullName>
    </alternativeName>
</protein>
<evidence type="ECO:0000256" key="3">
    <source>
        <dbReference type="ARBA" id="ARBA00015630"/>
    </source>
</evidence>
<dbReference type="VEuPathDB" id="FungiDB:SPPG_07768"/>
<proteinExistence type="inferred from homology"/>
<feature type="domain" description="ADF-H" evidence="6">
    <location>
        <begin position="2"/>
        <end position="144"/>
    </location>
</feature>
<dbReference type="STRING" id="645134.A0A0L0H8D2"/>
<evidence type="ECO:0000256" key="2">
    <source>
        <dbReference type="ARBA" id="ARBA00006844"/>
    </source>
</evidence>
<dbReference type="AlphaFoldDB" id="A0A0L0H8D2"/>
<dbReference type="GO" id="GO:0003779">
    <property type="term" value="F:actin binding"/>
    <property type="evidence" value="ECO:0007669"/>
    <property type="project" value="UniProtKB-KW"/>
</dbReference>
<evidence type="ECO:0000256" key="1">
    <source>
        <dbReference type="ARBA" id="ARBA00004109"/>
    </source>
</evidence>
<dbReference type="InterPro" id="IPR002108">
    <property type="entry name" value="ADF-H"/>
</dbReference>
<dbReference type="GO" id="GO:0015629">
    <property type="term" value="C:actin cytoskeleton"/>
    <property type="evidence" value="ECO:0007669"/>
    <property type="project" value="InterPro"/>
</dbReference>
<dbReference type="RefSeq" id="XP_016604988.1">
    <property type="nucleotide sequence ID" value="XM_016755927.1"/>
</dbReference>
<dbReference type="Gene3D" id="3.40.20.10">
    <property type="entry name" value="Severin"/>
    <property type="match status" value="1"/>
</dbReference>
<organism evidence="7 8">
    <name type="scientific">Spizellomyces punctatus (strain DAOM BR117)</name>
    <dbReference type="NCBI Taxonomy" id="645134"/>
    <lineage>
        <taxon>Eukaryota</taxon>
        <taxon>Fungi</taxon>
        <taxon>Fungi incertae sedis</taxon>
        <taxon>Chytridiomycota</taxon>
        <taxon>Chytridiomycota incertae sedis</taxon>
        <taxon>Chytridiomycetes</taxon>
        <taxon>Spizellomycetales</taxon>
        <taxon>Spizellomycetaceae</taxon>
        <taxon>Spizellomyces</taxon>
    </lineage>
</organism>
<comment type="subcellular location">
    <subcellularLocation>
        <location evidence="1">Nucleus matrix</location>
    </subcellularLocation>
</comment>
<keyword evidence="8" id="KW-1185">Reference proteome</keyword>
<dbReference type="CDD" id="cd11286">
    <property type="entry name" value="ADF_cofilin_like"/>
    <property type="match status" value="1"/>
</dbReference>
<dbReference type="GeneID" id="27690964"/>
<evidence type="ECO:0000256" key="4">
    <source>
        <dbReference type="ARBA" id="ARBA00023203"/>
    </source>
</evidence>
<evidence type="ECO:0000259" key="6">
    <source>
        <dbReference type="PROSITE" id="PS51263"/>
    </source>
</evidence>
<dbReference type="InterPro" id="IPR017904">
    <property type="entry name" value="ADF/Cofilin"/>
</dbReference>
<name>A0A0L0H8D2_SPIPD</name>
<accession>A0A0L0H8D2</accession>
<dbReference type="OrthoDB" id="10249245at2759"/>
<evidence type="ECO:0000313" key="7">
    <source>
        <dbReference type="EMBL" id="KNC96948.1"/>
    </source>
</evidence>
<reference evidence="7 8" key="1">
    <citation type="submission" date="2009-08" db="EMBL/GenBank/DDBJ databases">
        <title>The Genome Sequence of Spizellomyces punctatus strain DAOM BR117.</title>
        <authorList>
            <consortium name="The Broad Institute Genome Sequencing Platform"/>
            <person name="Russ C."/>
            <person name="Cuomo C."/>
            <person name="Shea T."/>
            <person name="Young S.K."/>
            <person name="Zeng Q."/>
            <person name="Koehrsen M."/>
            <person name="Haas B."/>
            <person name="Borodovsky M."/>
            <person name="Guigo R."/>
            <person name="Alvarado L."/>
            <person name="Berlin A."/>
            <person name="Bochicchio J."/>
            <person name="Borenstein D."/>
            <person name="Chapman S."/>
            <person name="Chen Z."/>
            <person name="Engels R."/>
            <person name="Freedman E."/>
            <person name="Gellesch M."/>
            <person name="Goldberg J."/>
            <person name="Griggs A."/>
            <person name="Gujja S."/>
            <person name="Heiman D."/>
            <person name="Hepburn T."/>
            <person name="Howarth C."/>
            <person name="Jen D."/>
            <person name="Larson L."/>
            <person name="Lewis B."/>
            <person name="Mehta T."/>
            <person name="Park D."/>
            <person name="Pearson M."/>
            <person name="Roberts A."/>
            <person name="Saif S."/>
            <person name="Shenoy N."/>
            <person name="Sisk P."/>
            <person name="Stolte C."/>
            <person name="Sykes S."/>
            <person name="Thomson T."/>
            <person name="Walk T."/>
            <person name="White J."/>
            <person name="Yandava C."/>
            <person name="Burger G."/>
            <person name="Gray M.W."/>
            <person name="Holland P.W.H."/>
            <person name="King N."/>
            <person name="Lang F.B.F."/>
            <person name="Roger A.J."/>
            <person name="Ruiz-Trillo I."/>
            <person name="Lander E."/>
            <person name="Nusbaum C."/>
        </authorList>
    </citation>
    <scope>NUCLEOTIDE SEQUENCE [LARGE SCALE GENOMIC DNA]</scope>
    <source>
        <strain evidence="7 8">DAOM BR117</strain>
    </source>
</reference>
<dbReference type="Pfam" id="PF00241">
    <property type="entry name" value="Cofilin_ADF"/>
    <property type="match status" value="1"/>
</dbReference>